<dbReference type="Gene3D" id="1.10.238.10">
    <property type="entry name" value="EF-hand"/>
    <property type="match status" value="1"/>
</dbReference>
<dbReference type="EMBL" id="HBIB01015663">
    <property type="protein sequence ID" value="CAE0247981.1"/>
    <property type="molecule type" value="Transcribed_RNA"/>
</dbReference>
<dbReference type="AlphaFoldDB" id="A0A7S3D6F7"/>
<accession>A0A7S3D6F7</accession>
<protein>
    <submittedName>
        <fullName evidence="2">Uncharacterized protein</fullName>
    </submittedName>
</protein>
<proteinExistence type="predicted"/>
<reference evidence="2" key="1">
    <citation type="submission" date="2021-01" db="EMBL/GenBank/DDBJ databases">
        <authorList>
            <person name="Corre E."/>
            <person name="Pelletier E."/>
            <person name="Niang G."/>
            <person name="Scheremetjew M."/>
            <person name="Finn R."/>
            <person name="Kale V."/>
            <person name="Holt S."/>
            <person name="Cochrane G."/>
            <person name="Meng A."/>
            <person name="Brown T."/>
            <person name="Cohen L."/>
        </authorList>
    </citation>
    <scope>NUCLEOTIDE SEQUENCE</scope>
    <source>
        <strain evidence="2">NIES-2562</strain>
    </source>
</reference>
<name>A0A7S3D6F7_9EUKA</name>
<sequence length="259" mass="28917">MQRSSRSISAAMPGLQQRSLRSISAAKPEQRSSRSISAVKPNMPGRSARPRARSSSVVNLPSAARDLALQIQNNLCDQLFDRGLKEEQVTAALKMAKSSAKMWSDTSVMGADPRQVPSLDRDSFERVAKELGGAHEDLGESFINRLFDSFDLSSHGIIEMREFFFALAAHLAKHDVIQMLKLVFNLYCEGDKDTLPGEDVREALKVALSRGTNFDPATIQILCVDVFRNMDVSNESIFTFERFHDLVKSSKTIRESFKM</sequence>
<organism evidence="2">
    <name type="scientific">Palpitomonas bilix</name>
    <dbReference type="NCBI Taxonomy" id="652834"/>
    <lineage>
        <taxon>Eukaryota</taxon>
        <taxon>Eukaryota incertae sedis</taxon>
    </lineage>
</organism>
<gene>
    <name evidence="2" type="ORF">PBIL07802_LOCUS10174</name>
</gene>
<evidence type="ECO:0000256" key="1">
    <source>
        <dbReference type="SAM" id="MobiDB-lite"/>
    </source>
</evidence>
<dbReference type="InterPro" id="IPR011992">
    <property type="entry name" value="EF-hand-dom_pair"/>
</dbReference>
<dbReference type="SUPFAM" id="SSF47473">
    <property type="entry name" value="EF-hand"/>
    <property type="match status" value="1"/>
</dbReference>
<evidence type="ECO:0000313" key="2">
    <source>
        <dbReference type="EMBL" id="CAE0247981.1"/>
    </source>
</evidence>
<feature type="region of interest" description="Disordered" evidence="1">
    <location>
        <begin position="1"/>
        <end position="57"/>
    </location>
</feature>